<accession>A0A382KEY5</accession>
<organism evidence="1">
    <name type="scientific">marine metagenome</name>
    <dbReference type="NCBI Taxonomy" id="408172"/>
    <lineage>
        <taxon>unclassified sequences</taxon>
        <taxon>metagenomes</taxon>
        <taxon>ecological metagenomes</taxon>
    </lineage>
</organism>
<reference evidence="1" key="1">
    <citation type="submission" date="2018-05" db="EMBL/GenBank/DDBJ databases">
        <authorList>
            <person name="Lanie J.A."/>
            <person name="Ng W.-L."/>
            <person name="Kazmierczak K.M."/>
            <person name="Andrzejewski T.M."/>
            <person name="Davidsen T.M."/>
            <person name="Wayne K.J."/>
            <person name="Tettelin H."/>
            <person name="Glass J.I."/>
            <person name="Rusch D."/>
            <person name="Podicherti R."/>
            <person name="Tsui H.-C.T."/>
            <person name="Winkler M.E."/>
        </authorList>
    </citation>
    <scope>NUCLEOTIDE SEQUENCE</scope>
</reference>
<dbReference type="EMBL" id="UINC01079797">
    <property type="protein sequence ID" value="SVC22155.1"/>
    <property type="molecule type" value="Genomic_DNA"/>
</dbReference>
<name>A0A382KEY5_9ZZZZ</name>
<feature type="non-terminal residue" evidence="1">
    <location>
        <position position="1"/>
    </location>
</feature>
<proteinExistence type="predicted"/>
<evidence type="ECO:0000313" key="1">
    <source>
        <dbReference type="EMBL" id="SVC22155.1"/>
    </source>
</evidence>
<feature type="non-terminal residue" evidence="1">
    <location>
        <position position="31"/>
    </location>
</feature>
<evidence type="ECO:0008006" key="2">
    <source>
        <dbReference type="Google" id="ProtNLM"/>
    </source>
</evidence>
<sequence length="31" mass="3202">VIIGGGPGGNTAANYTVRHGADVERFVEAWS</sequence>
<gene>
    <name evidence="1" type="ORF">METZ01_LOCUS275009</name>
</gene>
<dbReference type="AlphaFoldDB" id="A0A382KEY5"/>
<protein>
    <recommendedName>
        <fullName evidence="2">FAD/NAD(P)-binding domain-containing protein</fullName>
    </recommendedName>
</protein>